<feature type="compositionally biased region" description="Polar residues" evidence="1">
    <location>
        <begin position="68"/>
        <end position="80"/>
    </location>
</feature>
<evidence type="ECO:0000256" key="1">
    <source>
        <dbReference type="SAM" id="MobiDB-lite"/>
    </source>
</evidence>
<feature type="compositionally biased region" description="Polar residues" evidence="1">
    <location>
        <begin position="110"/>
        <end position="120"/>
    </location>
</feature>
<dbReference type="InterPro" id="IPR001119">
    <property type="entry name" value="SLH_dom"/>
</dbReference>
<proteinExistence type="predicted"/>
<dbReference type="STRING" id="1641165.XM38_16540"/>
<evidence type="ECO:0000313" key="4">
    <source>
        <dbReference type="Proteomes" id="UP000191901"/>
    </source>
</evidence>
<protein>
    <submittedName>
        <fullName evidence="3">Cellulosome-anchoring protein</fullName>
    </submittedName>
</protein>
<dbReference type="PROSITE" id="PS51272">
    <property type="entry name" value="SLH"/>
    <property type="match status" value="3"/>
</dbReference>
<dbReference type="PANTHER" id="PTHR43308:SF5">
    <property type="entry name" value="S-LAYER PROTEIN _ PEPTIDOGLYCAN ENDO-BETA-N-ACETYLGLUCOSAMINIDASE"/>
    <property type="match status" value="1"/>
</dbReference>
<dbReference type="Proteomes" id="UP000191901">
    <property type="component" value="Chromosome"/>
</dbReference>
<feature type="domain" description="SLH" evidence="2">
    <location>
        <begin position="287"/>
        <end position="351"/>
    </location>
</feature>
<evidence type="ECO:0000259" key="2">
    <source>
        <dbReference type="PROSITE" id="PS51272"/>
    </source>
</evidence>
<dbReference type="EMBL" id="CP021983">
    <property type="protein sequence ID" value="ASC70935.1"/>
    <property type="molecule type" value="Genomic_DNA"/>
</dbReference>
<keyword evidence="4" id="KW-1185">Reference proteome</keyword>
<gene>
    <name evidence="3" type="primary">ancA_1</name>
    <name evidence="3" type="ORF">XM38_018830</name>
</gene>
<feature type="domain" description="SLH" evidence="2">
    <location>
        <begin position="222"/>
        <end position="285"/>
    </location>
</feature>
<dbReference type="AlphaFoldDB" id="A0A1Z3HKW6"/>
<dbReference type="KEGG" id="hhg:XM38_018830"/>
<organism evidence="3 4">
    <name type="scientific">Halomicronema hongdechloris C2206</name>
    <dbReference type="NCBI Taxonomy" id="1641165"/>
    <lineage>
        <taxon>Bacteria</taxon>
        <taxon>Bacillati</taxon>
        <taxon>Cyanobacteriota</taxon>
        <taxon>Cyanophyceae</taxon>
        <taxon>Nodosilineales</taxon>
        <taxon>Nodosilineaceae</taxon>
        <taxon>Halomicronema</taxon>
    </lineage>
</organism>
<name>A0A1Z3HKW6_9CYAN</name>
<feature type="domain" description="SLH" evidence="2">
    <location>
        <begin position="160"/>
        <end position="221"/>
    </location>
</feature>
<evidence type="ECO:0000313" key="3">
    <source>
        <dbReference type="EMBL" id="ASC70935.1"/>
    </source>
</evidence>
<accession>A0A1Z3HKW6</accession>
<feature type="region of interest" description="Disordered" evidence="1">
    <location>
        <begin position="43"/>
        <end position="133"/>
    </location>
</feature>
<dbReference type="InterPro" id="IPR051465">
    <property type="entry name" value="Cell_Envelope_Struct_Comp"/>
</dbReference>
<reference evidence="3 4" key="1">
    <citation type="journal article" date="2016" name="Biochim. Biophys. Acta">
        <title>Characterization of red-shifted phycobilisomes isolated from the chlorophyll f-containing cyanobacterium Halomicronema hongdechloris.</title>
        <authorList>
            <person name="Li Y."/>
            <person name="Lin Y."/>
            <person name="Garvey C.J."/>
            <person name="Birch D."/>
            <person name="Corkery R.W."/>
            <person name="Loughlin P.C."/>
            <person name="Scheer H."/>
            <person name="Willows R.D."/>
            <person name="Chen M."/>
        </authorList>
    </citation>
    <scope>NUCLEOTIDE SEQUENCE [LARGE SCALE GENOMIC DNA]</scope>
    <source>
        <strain evidence="3 4">C2206</strain>
    </source>
</reference>
<sequence length="356" mass="38267">MSSPLSQPPRSPFGGDEFVAAAVAVAAIGSILTWALTHRDQKLSWPGPNLALPEPTTQQRLDDPTSRRLPSTVTSNQLATSPPADRQMMPSSQQDAAASNPVGDDEVSEQRVNQSSSLFQESFEPISPPLTNLETRSLRVPSPALPQSTLSSDATSQSLEPIAFSDLPSDHWAKPAIDSLSAQRWLQGFPDGSFRPDAPITRAEFAAQIAQVFSELPLQSSTSITFQDVPETHWGQASIQRAVQAGFLRGYPGRTFRPNQPVSRAQLIVAVASGLDLEAEANTDVLLQPYQDRNQVPAWAIPSLVAAIRSGLVADAEQLNRLRPQAAATRAEVAAMLHQALVYMGRADPISPADAD</sequence>
<dbReference type="PANTHER" id="PTHR43308">
    <property type="entry name" value="OUTER MEMBRANE PROTEIN ALPHA-RELATED"/>
    <property type="match status" value="1"/>
</dbReference>
<dbReference type="Pfam" id="PF00395">
    <property type="entry name" value="SLH"/>
    <property type="match status" value="3"/>
</dbReference>